<accession>A0A222YVX3</accession>
<dbReference type="Proteomes" id="UP000221247">
    <property type="component" value="Segment"/>
</dbReference>
<dbReference type="InterPro" id="IPR007803">
    <property type="entry name" value="Asp/Arg/Pro-Hydrxlase"/>
</dbReference>
<dbReference type="Gene3D" id="2.60.120.330">
    <property type="entry name" value="B-lactam Antibiotic, Isopenicillin N Synthase, Chain"/>
    <property type="match status" value="1"/>
</dbReference>
<dbReference type="SUPFAM" id="SSF51197">
    <property type="entry name" value="Clavaminate synthase-like"/>
    <property type="match status" value="1"/>
</dbReference>
<name>A0A222YVX3_9CAUD</name>
<feature type="domain" description="Aspartyl/asparaginy/proline hydroxylase" evidence="1">
    <location>
        <begin position="75"/>
        <end position="177"/>
    </location>
</feature>
<sequence>MIKILKTGINVDKVIQQLKKYPGDWDHQKNLDRSQSLVDRGFADLPVSALQLIIGGVKHKDDFVGDSEINVKTPAYAHHSEIRKIIRKHFKKADIHRCGFLSLPIDEIVGAHIDEGTYYLTRNRYHLSILGRYQYFCGKESVIVEPGTLLWFNNKLPHGTVNIGDETRITFVFDIPHGQS</sequence>
<proteinExistence type="predicted"/>
<dbReference type="KEGG" id="vg:54981494"/>
<dbReference type="EMBL" id="MF351863">
    <property type="protein sequence ID" value="ASR76208.1"/>
    <property type="molecule type" value="Genomic_DNA"/>
</dbReference>
<evidence type="ECO:0000313" key="2">
    <source>
        <dbReference type="EMBL" id="ASR76208.1"/>
    </source>
</evidence>
<keyword evidence="3" id="KW-1185">Reference proteome</keyword>
<gene>
    <name evidence="2" type="primary">164</name>
    <name evidence="2" type="ORF">PBI_BELLAMY_164</name>
</gene>
<reference evidence="2 3" key="1">
    <citation type="submission" date="2017-06" db="EMBL/GenBank/DDBJ databases">
        <authorList>
            <person name="Kim H.J."/>
            <person name="Triplett B.A."/>
        </authorList>
    </citation>
    <scope>NUCLEOTIDE SEQUENCE [LARGE SCALE GENOMIC DNA]</scope>
</reference>
<protein>
    <recommendedName>
        <fullName evidence="1">Aspartyl/asparaginy/proline hydroxylase domain-containing protein</fullName>
    </recommendedName>
</protein>
<dbReference type="Pfam" id="PF05118">
    <property type="entry name" value="Asp_Arg_Hydrox"/>
    <property type="match status" value="1"/>
</dbReference>
<organism evidence="2 3">
    <name type="scientific">Synechococcus phage Bellamy</name>
    <dbReference type="NCBI Taxonomy" id="2023996"/>
    <lineage>
        <taxon>Viruses</taxon>
        <taxon>Duplodnaviria</taxon>
        <taxon>Heunggongvirae</taxon>
        <taxon>Uroviricota</taxon>
        <taxon>Caudoviricetes</taxon>
        <taxon>Pantevenvirales</taxon>
        <taxon>Kyanoviridae</taxon>
        <taxon>Bellamyvirus</taxon>
        <taxon>Bellamyvirus bellamy</taxon>
    </lineage>
</organism>
<dbReference type="RefSeq" id="YP_009791321.1">
    <property type="nucleotide sequence ID" value="NC_047838.1"/>
</dbReference>
<evidence type="ECO:0000313" key="3">
    <source>
        <dbReference type="Proteomes" id="UP000221247"/>
    </source>
</evidence>
<dbReference type="InterPro" id="IPR027443">
    <property type="entry name" value="IPNS-like_sf"/>
</dbReference>
<dbReference type="GeneID" id="54981494"/>
<evidence type="ECO:0000259" key="1">
    <source>
        <dbReference type="Pfam" id="PF05118"/>
    </source>
</evidence>